<dbReference type="Proteomes" id="UP000464718">
    <property type="component" value="Chromosome i"/>
</dbReference>
<reference evidence="2" key="3">
    <citation type="submission" date="2019-12" db="EMBL/GenBank/DDBJ databases">
        <authorList>
            <consortium name="NCBI Pathogen Detection Project"/>
        </authorList>
    </citation>
    <scope>NUCLEOTIDE SEQUENCE</scope>
    <source>
        <strain evidence="2">1930</strain>
    </source>
</reference>
<dbReference type="EMBL" id="DACQKT010000033">
    <property type="protein sequence ID" value="HAS6680252.1"/>
    <property type="molecule type" value="Genomic_DNA"/>
</dbReference>
<accession>A0A7Z2MQB2</accession>
<evidence type="ECO:0000313" key="4">
    <source>
        <dbReference type="Proteomes" id="UP000464718"/>
    </source>
</evidence>
<sequence length="231" mass="25452">MLNIKQAQASSAIQQAFAGNKSAVQVRRPKKDEYLFLGEETLDLMVIAEKTMQMGQMYATESYYLVLGEEAQKALFNDLKTKTFVPAVNQYGEVFIAIFNAPSPNGFTCGYYETTQRYISELQKGYGRLVNDQANQCYRLEESDLPPFEGEFPSLEEVLSKEYENATVKYGNEEVLVRLGKTFSSTSAQKEETPSTPSTPSTSPTPTTKDGGVEGGTDGSAPNDPLEDLLG</sequence>
<dbReference type="AlphaFoldDB" id="A0A7Z2MQB2"/>
<reference evidence="3 4" key="2">
    <citation type="submission" date="2018-12" db="EMBL/GenBank/DDBJ databases">
        <title>Genomic insights into the evolutionary origins and pathogenicity of five Vibrio parahaemolyticus strains isolated from the shrimp with acute hepatopancreatic necrosis disease (AHPND).</title>
        <authorList>
            <person name="Yang Q."/>
            <person name="Dong X."/>
            <person name="Xie G."/>
            <person name="Fu S."/>
            <person name="Zou P."/>
            <person name="Sun J."/>
            <person name="Wang Y."/>
            <person name="Huang J."/>
        </authorList>
    </citation>
    <scope>NUCLEOTIDE SEQUENCE [LARGE SCALE GENOMIC DNA]</scope>
    <source>
        <strain evidence="3 4">20160303005-1</strain>
    </source>
</reference>
<evidence type="ECO:0000256" key="1">
    <source>
        <dbReference type="SAM" id="MobiDB-lite"/>
    </source>
</evidence>
<evidence type="ECO:0000313" key="2">
    <source>
        <dbReference type="EMBL" id="HAS6680252.1"/>
    </source>
</evidence>
<name>A0A7Z2MQB2_VIBPH</name>
<dbReference type="EMBL" id="CP034298">
    <property type="protein sequence ID" value="QHH08226.1"/>
    <property type="molecule type" value="Genomic_DNA"/>
</dbReference>
<reference evidence="2" key="1">
    <citation type="journal article" date="2018" name="Genome Biol.">
        <title>SKESA: strategic k-mer extension for scrupulous assemblies.</title>
        <authorList>
            <person name="Souvorov A."/>
            <person name="Agarwala R."/>
            <person name="Lipman D.J."/>
        </authorList>
    </citation>
    <scope>NUCLEOTIDE SEQUENCE</scope>
    <source>
        <strain evidence="2">1930</strain>
    </source>
</reference>
<organism evidence="2">
    <name type="scientific">Vibrio parahaemolyticus</name>
    <dbReference type="NCBI Taxonomy" id="670"/>
    <lineage>
        <taxon>Bacteria</taxon>
        <taxon>Pseudomonadati</taxon>
        <taxon>Pseudomonadota</taxon>
        <taxon>Gammaproteobacteria</taxon>
        <taxon>Vibrionales</taxon>
        <taxon>Vibrionaceae</taxon>
        <taxon>Vibrio</taxon>
    </lineage>
</organism>
<proteinExistence type="predicted"/>
<protein>
    <submittedName>
        <fullName evidence="2">Uncharacterized protein</fullName>
    </submittedName>
</protein>
<feature type="region of interest" description="Disordered" evidence="1">
    <location>
        <begin position="184"/>
        <end position="231"/>
    </location>
</feature>
<dbReference type="RefSeq" id="WP_114867248.1">
    <property type="nucleotide sequence ID" value="NZ_CP034298.1"/>
</dbReference>
<gene>
    <name evidence="3" type="ORF">EHC69_02010</name>
    <name evidence="2" type="ORF">I7278_26120</name>
</gene>
<feature type="compositionally biased region" description="Low complexity" evidence="1">
    <location>
        <begin position="194"/>
        <end position="208"/>
    </location>
</feature>
<dbReference type="Proteomes" id="UP000856022">
    <property type="component" value="Unassembled WGS sequence"/>
</dbReference>
<evidence type="ECO:0000313" key="3">
    <source>
        <dbReference type="EMBL" id="QHH08226.1"/>
    </source>
</evidence>